<keyword evidence="12" id="KW-1185">Reference proteome</keyword>
<dbReference type="Pfam" id="PF00413">
    <property type="entry name" value="Peptidase_M10"/>
    <property type="match status" value="1"/>
</dbReference>
<evidence type="ECO:0000256" key="9">
    <source>
        <dbReference type="ARBA" id="ARBA00023145"/>
    </source>
</evidence>
<name>A0ABM4A7V9_ZIZJJ</name>
<keyword evidence="4" id="KW-0479">Metal-binding</keyword>
<organism evidence="12 13">
    <name type="scientific">Ziziphus jujuba</name>
    <name type="common">Chinese jujube</name>
    <name type="synonym">Ziziphus sativa</name>
    <dbReference type="NCBI Taxonomy" id="326968"/>
    <lineage>
        <taxon>Eukaryota</taxon>
        <taxon>Viridiplantae</taxon>
        <taxon>Streptophyta</taxon>
        <taxon>Embryophyta</taxon>
        <taxon>Tracheophyta</taxon>
        <taxon>Spermatophyta</taxon>
        <taxon>Magnoliopsida</taxon>
        <taxon>eudicotyledons</taxon>
        <taxon>Gunneridae</taxon>
        <taxon>Pentapetalae</taxon>
        <taxon>rosids</taxon>
        <taxon>fabids</taxon>
        <taxon>Rosales</taxon>
        <taxon>Rhamnaceae</taxon>
        <taxon>Paliureae</taxon>
        <taxon>Ziziphus</taxon>
    </lineage>
</organism>
<evidence type="ECO:0000313" key="13">
    <source>
        <dbReference type="RefSeq" id="XP_060672808.1"/>
    </source>
</evidence>
<dbReference type="PRINTS" id="PR00138">
    <property type="entry name" value="MATRIXIN"/>
</dbReference>
<reference evidence="13" key="1">
    <citation type="submission" date="2025-08" db="UniProtKB">
        <authorList>
            <consortium name="RefSeq"/>
        </authorList>
    </citation>
    <scope>IDENTIFICATION</scope>
    <source>
        <tissue evidence="13">Seedling</tissue>
    </source>
</reference>
<dbReference type="InterPro" id="IPR002477">
    <property type="entry name" value="Peptidoglycan-bd-like"/>
</dbReference>
<dbReference type="InterPro" id="IPR006026">
    <property type="entry name" value="Peptidase_Metallo"/>
</dbReference>
<dbReference type="PANTHER" id="PTHR10201">
    <property type="entry name" value="MATRIX METALLOPROTEINASE"/>
    <property type="match status" value="1"/>
</dbReference>
<evidence type="ECO:0000256" key="4">
    <source>
        <dbReference type="ARBA" id="ARBA00022723"/>
    </source>
</evidence>
<evidence type="ECO:0000256" key="3">
    <source>
        <dbReference type="ARBA" id="ARBA00022670"/>
    </source>
</evidence>
<comment type="similarity">
    <text evidence="2">Belongs to the peptidase M10A family. Matrix metalloproteinases (MMPs) subfamily.</text>
</comment>
<evidence type="ECO:0000256" key="1">
    <source>
        <dbReference type="ARBA" id="ARBA00001947"/>
    </source>
</evidence>
<dbReference type="InterPro" id="IPR024079">
    <property type="entry name" value="MetalloPept_cat_dom_sf"/>
</dbReference>
<evidence type="ECO:0000256" key="6">
    <source>
        <dbReference type="ARBA" id="ARBA00022801"/>
    </source>
</evidence>
<keyword evidence="9" id="KW-0865">Zymogen</keyword>
<dbReference type="SUPFAM" id="SSF55486">
    <property type="entry name" value="Metalloproteases ('zincins'), catalytic domain"/>
    <property type="match status" value="1"/>
</dbReference>
<dbReference type="InterPro" id="IPR033739">
    <property type="entry name" value="M10A_MMP"/>
</dbReference>
<gene>
    <name evidence="13" type="primary">LOC107416409</name>
</gene>
<accession>A0ABM4A7V9</accession>
<dbReference type="InterPro" id="IPR036365">
    <property type="entry name" value="PGBD-like_sf"/>
</dbReference>
<feature type="chain" id="PRO_5045629321" evidence="10">
    <location>
        <begin position="27"/>
        <end position="319"/>
    </location>
</feature>
<evidence type="ECO:0000256" key="10">
    <source>
        <dbReference type="SAM" id="SignalP"/>
    </source>
</evidence>
<dbReference type="SUPFAM" id="SSF47090">
    <property type="entry name" value="PGBD-like"/>
    <property type="match status" value="1"/>
</dbReference>
<keyword evidence="5 10" id="KW-0732">Signal</keyword>
<keyword evidence="3" id="KW-0645">Protease</keyword>
<dbReference type="CDD" id="cd04278">
    <property type="entry name" value="ZnMc_MMP"/>
    <property type="match status" value="1"/>
</dbReference>
<evidence type="ECO:0000256" key="8">
    <source>
        <dbReference type="ARBA" id="ARBA00023049"/>
    </source>
</evidence>
<feature type="signal peptide" evidence="10">
    <location>
        <begin position="1"/>
        <end position="26"/>
    </location>
</feature>
<dbReference type="SMART" id="SM00235">
    <property type="entry name" value="ZnMc"/>
    <property type="match status" value="1"/>
</dbReference>
<dbReference type="InterPro" id="IPR021190">
    <property type="entry name" value="Pept_M10A"/>
</dbReference>
<evidence type="ECO:0000256" key="5">
    <source>
        <dbReference type="ARBA" id="ARBA00022729"/>
    </source>
</evidence>
<dbReference type="GeneID" id="107416409"/>
<evidence type="ECO:0000313" key="12">
    <source>
        <dbReference type="Proteomes" id="UP001652623"/>
    </source>
</evidence>
<dbReference type="RefSeq" id="XP_060672808.1">
    <property type="nucleotide sequence ID" value="XM_060816825.1"/>
</dbReference>
<sequence>MAANTTNCLKAFLVFLIVHLPFLVLSRCLEHKNPQSFNTLLSLEGLSKGQTDKNLPYLRQYLKRFGYLNYKETTLNGNYFDEVLESAVKLYQRNYHLKVTGKLDFDTVKKAANPRCGFPDIGLRFKSINNGDHTNNGDDDPDFLFIKNSSLYKFFDGNPKWPAEKTHLTYTFISAVHPIPQEDLSSASSQAFAEWTRNSKFTFAEVREGAVSDLRLGFFVGDHGDGHPFDGPLNVLAHAFAPTYGRLHLDGAEAWSLSPPPPGQIDIVWVTMHEIGHLLGLAHSSDPNAVMFAQVTPGVARRALTPDDIAGIQALYATP</sequence>
<feature type="domain" description="Peptidase metallopeptidase" evidence="11">
    <location>
        <begin position="157"/>
        <end position="318"/>
    </location>
</feature>
<evidence type="ECO:0000256" key="7">
    <source>
        <dbReference type="ARBA" id="ARBA00022833"/>
    </source>
</evidence>
<evidence type="ECO:0000259" key="11">
    <source>
        <dbReference type="SMART" id="SM00235"/>
    </source>
</evidence>
<evidence type="ECO:0000256" key="2">
    <source>
        <dbReference type="ARBA" id="ARBA00009614"/>
    </source>
</evidence>
<dbReference type="PROSITE" id="PS00546">
    <property type="entry name" value="CYSTEINE_SWITCH"/>
    <property type="match status" value="1"/>
</dbReference>
<comment type="cofactor">
    <cofactor evidence="1">
        <name>Zn(2+)</name>
        <dbReference type="ChEBI" id="CHEBI:29105"/>
    </cofactor>
</comment>
<dbReference type="PANTHER" id="PTHR10201:SF268">
    <property type="entry name" value="PEPTIDASE METALLOPEPTIDASE DOMAIN-CONTAINING PROTEIN"/>
    <property type="match status" value="1"/>
</dbReference>
<keyword evidence="8" id="KW-0482">Metalloprotease</keyword>
<dbReference type="Proteomes" id="UP001652623">
    <property type="component" value="Chromosome 4"/>
</dbReference>
<proteinExistence type="inferred from homology"/>
<protein>
    <submittedName>
        <fullName evidence="13">Metalloendoproteinase 3-MMP</fullName>
    </submittedName>
</protein>
<keyword evidence="6" id="KW-0378">Hydrolase</keyword>
<dbReference type="Pfam" id="PF01471">
    <property type="entry name" value="PG_binding_1"/>
    <property type="match status" value="1"/>
</dbReference>
<dbReference type="Gene3D" id="3.40.390.10">
    <property type="entry name" value="Collagenase (Catalytic Domain)"/>
    <property type="match status" value="1"/>
</dbReference>
<dbReference type="PIRSF" id="PIRSF001191">
    <property type="entry name" value="Peptidase_M10A_matrix"/>
    <property type="match status" value="1"/>
</dbReference>
<dbReference type="InterPro" id="IPR001818">
    <property type="entry name" value="Pept_M10_metallopeptidase"/>
</dbReference>
<dbReference type="InterPro" id="IPR021158">
    <property type="entry name" value="Pept_M10A_Zn_BS"/>
</dbReference>
<keyword evidence="7" id="KW-0862">Zinc</keyword>